<dbReference type="PRINTS" id="PR00950">
    <property type="entry name" value="TYPE3IMSPROT"/>
</dbReference>
<gene>
    <name evidence="9" type="ORF">ABGV49_00185</name>
</gene>
<dbReference type="InterPro" id="IPR006307">
    <property type="entry name" value="BsaZ-like"/>
</dbReference>
<dbReference type="Pfam" id="PF01312">
    <property type="entry name" value="Bac_export_2"/>
    <property type="match status" value="1"/>
</dbReference>
<keyword evidence="3" id="KW-1003">Cell membrane</keyword>
<dbReference type="InterPro" id="IPR029025">
    <property type="entry name" value="T3SS_substrate_exporter_C"/>
</dbReference>
<evidence type="ECO:0000256" key="8">
    <source>
        <dbReference type="SAM" id="Phobius"/>
    </source>
</evidence>
<feature type="transmembrane region" description="Helical" evidence="8">
    <location>
        <begin position="177"/>
        <end position="203"/>
    </location>
</feature>
<accession>A0ABV0F955</accession>
<dbReference type="NCBIfam" id="TIGR01404">
    <property type="entry name" value="FlhB_rel_III"/>
    <property type="match status" value="1"/>
</dbReference>
<keyword evidence="6" id="KW-0843">Virulence</keyword>
<dbReference type="Gene3D" id="6.10.250.2080">
    <property type="match status" value="1"/>
</dbReference>
<evidence type="ECO:0000256" key="6">
    <source>
        <dbReference type="ARBA" id="ARBA00023026"/>
    </source>
</evidence>
<name>A0ABV0F955_9NEIS</name>
<feature type="transmembrane region" description="Helical" evidence="8">
    <location>
        <begin position="134"/>
        <end position="152"/>
    </location>
</feature>
<dbReference type="SUPFAM" id="SSF160544">
    <property type="entry name" value="EscU C-terminal domain-like"/>
    <property type="match status" value="1"/>
</dbReference>
<organism evidence="9 10">
    <name type="scientific">Chromobacterium vaccinii</name>
    <dbReference type="NCBI Taxonomy" id="1108595"/>
    <lineage>
        <taxon>Bacteria</taxon>
        <taxon>Pseudomonadati</taxon>
        <taxon>Pseudomonadota</taxon>
        <taxon>Betaproteobacteria</taxon>
        <taxon>Neisseriales</taxon>
        <taxon>Chromobacteriaceae</taxon>
        <taxon>Chromobacterium</taxon>
    </lineage>
</organism>
<dbReference type="EMBL" id="JBDOJC010000001">
    <property type="protein sequence ID" value="MEO2215484.1"/>
    <property type="molecule type" value="Genomic_DNA"/>
</dbReference>
<dbReference type="InterPro" id="IPR006135">
    <property type="entry name" value="T3SS_substrate_exporter"/>
</dbReference>
<keyword evidence="4 8" id="KW-0812">Transmembrane</keyword>
<dbReference type="PANTHER" id="PTHR30531:SF14">
    <property type="entry name" value="SURFACE PRESENTATION OF ANTIGENS PROTEIN SPAS"/>
    <property type="match status" value="1"/>
</dbReference>
<keyword evidence="7 8" id="KW-0472">Membrane</keyword>
<evidence type="ECO:0000313" key="9">
    <source>
        <dbReference type="EMBL" id="MEO2215484.1"/>
    </source>
</evidence>
<reference evidence="9 10" key="1">
    <citation type="submission" date="2024-05" db="EMBL/GenBank/DDBJ databases">
        <authorList>
            <person name="De Oliveira J.P."/>
            <person name="Noriler S.A."/>
            <person name="De Oliveira A.G."/>
            <person name="Sipoli D.S."/>
        </authorList>
    </citation>
    <scope>NUCLEOTIDE SEQUENCE [LARGE SCALE GENOMIC DNA]</scope>
    <source>
        <strain evidence="9 10">LABIM189</strain>
    </source>
</reference>
<protein>
    <submittedName>
        <fullName evidence="9">EscU/YscU/HrcU family type III secretion system export apparatus switch protein</fullName>
    </submittedName>
</protein>
<evidence type="ECO:0000256" key="7">
    <source>
        <dbReference type="ARBA" id="ARBA00023136"/>
    </source>
</evidence>
<evidence type="ECO:0000256" key="2">
    <source>
        <dbReference type="ARBA" id="ARBA00010690"/>
    </source>
</evidence>
<feature type="transmembrane region" description="Helical" evidence="8">
    <location>
        <begin position="28"/>
        <end position="50"/>
    </location>
</feature>
<sequence>MADKTEKPTHKRLRDSAKKGQSFKSKDLIVACLTLAGVVYLVSFGSLVELMGVFRQAVAHGFQLGMQGYAMAVAWLGIKLLLPIFLLCVLASALPSLLLSGFVLATEALKLNLEALNPVQGFKKLFSLRTVKEVVKAVLYLASFAVAAAVVWRKHKQLLFAQLHGGPMDMASIWRELLLSLVLTCLGCIALIIVLDALAEYFLFMKDMKMEKEEVKREMKEQEGNPEVKSRRREVHMEILSEQVKSDVSNSRLIVANPTHIAIGIYFKPELSPIPLVSVLETNQRALAVRAYAEKVGVPVIRDIPLARRIFASHRRYSFISMEEIDAVLRLLVWLEEVENAGQQSFGQDEQDAI</sequence>
<evidence type="ECO:0000256" key="5">
    <source>
        <dbReference type="ARBA" id="ARBA00022989"/>
    </source>
</evidence>
<dbReference type="NCBIfam" id="NF006017">
    <property type="entry name" value="PRK08156.1"/>
    <property type="match status" value="1"/>
</dbReference>
<dbReference type="RefSeq" id="WP_347369283.1">
    <property type="nucleotide sequence ID" value="NZ_JBDOJC010000001.1"/>
</dbReference>
<proteinExistence type="inferred from homology"/>
<keyword evidence="10" id="KW-1185">Reference proteome</keyword>
<dbReference type="PANTHER" id="PTHR30531">
    <property type="entry name" value="FLAGELLAR BIOSYNTHETIC PROTEIN FLHB"/>
    <property type="match status" value="1"/>
</dbReference>
<evidence type="ECO:0000313" key="10">
    <source>
        <dbReference type="Proteomes" id="UP001455709"/>
    </source>
</evidence>
<evidence type="ECO:0000256" key="3">
    <source>
        <dbReference type="ARBA" id="ARBA00022475"/>
    </source>
</evidence>
<comment type="subcellular location">
    <subcellularLocation>
        <location evidence="1">Cell membrane</location>
        <topology evidence="1">Multi-pass membrane protein</topology>
    </subcellularLocation>
</comment>
<dbReference type="Proteomes" id="UP001455709">
    <property type="component" value="Unassembled WGS sequence"/>
</dbReference>
<comment type="caution">
    <text evidence="9">The sequence shown here is derived from an EMBL/GenBank/DDBJ whole genome shotgun (WGS) entry which is preliminary data.</text>
</comment>
<evidence type="ECO:0000256" key="4">
    <source>
        <dbReference type="ARBA" id="ARBA00022692"/>
    </source>
</evidence>
<comment type="similarity">
    <text evidence="2">Belongs to the type III secretion exporter family.</text>
</comment>
<keyword evidence="5 8" id="KW-1133">Transmembrane helix</keyword>
<evidence type="ECO:0000256" key="1">
    <source>
        <dbReference type="ARBA" id="ARBA00004651"/>
    </source>
</evidence>
<dbReference type="Gene3D" id="3.40.1690.10">
    <property type="entry name" value="secretion proteins EscU"/>
    <property type="match status" value="1"/>
</dbReference>